<dbReference type="PANTHER" id="PTHR34218:SF4">
    <property type="entry name" value="ACYL-HOMOSERINE LACTONE ACYLASE QUIP"/>
    <property type="match status" value="1"/>
</dbReference>
<dbReference type="PIRSF" id="PIRSF001227">
    <property type="entry name" value="Pen_acylase"/>
    <property type="match status" value="1"/>
</dbReference>
<dbReference type="PANTHER" id="PTHR34218">
    <property type="entry name" value="PEPTIDASE S45 PENICILLIN AMIDASE"/>
    <property type="match status" value="1"/>
</dbReference>
<dbReference type="InterPro" id="IPR029055">
    <property type="entry name" value="Ntn_hydrolases_N"/>
</dbReference>
<dbReference type="OrthoDB" id="9760084at2"/>
<name>A0A1H9E1H2_9HYPH</name>
<proteinExistence type="inferred from homology"/>
<evidence type="ECO:0000256" key="2">
    <source>
        <dbReference type="ARBA" id="ARBA00022801"/>
    </source>
</evidence>
<dbReference type="EMBL" id="FOFG01000003">
    <property type="protein sequence ID" value="SEQ19442.1"/>
    <property type="molecule type" value="Genomic_DNA"/>
</dbReference>
<keyword evidence="5" id="KW-0479">Metal-binding</keyword>
<dbReference type="GO" id="GO:0017000">
    <property type="term" value="P:antibiotic biosynthetic process"/>
    <property type="evidence" value="ECO:0007669"/>
    <property type="project" value="InterPro"/>
</dbReference>
<organism evidence="6 7">
    <name type="scientific">Faunimonas pinastri</name>
    <dbReference type="NCBI Taxonomy" id="1855383"/>
    <lineage>
        <taxon>Bacteria</taxon>
        <taxon>Pseudomonadati</taxon>
        <taxon>Pseudomonadota</taxon>
        <taxon>Alphaproteobacteria</taxon>
        <taxon>Hyphomicrobiales</taxon>
        <taxon>Afifellaceae</taxon>
        <taxon>Faunimonas</taxon>
    </lineage>
</organism>
<dbReference type="GO" id="GO:0046872">
    <property type="term" value="F:metal ion binding"/>
    <property type="evidence" value="ECO:0007669"/>
    <property type="project" value="UniProtKB-KW"/>
</dbReference>
<dbReference type="Proteomes" id="UP000199647">
    <property type="component" value="Unassembled WGS sequence"/>
</dbReference>
<feature type="binding site" evidence="5">
    <location>
        <position position="315"/>
    </location>
    <ligand>
        <name>Ca(2+)</name>
        <dbReference type="ChEBI" id="CHEBI:29108"/>
    </ligand>
</feature>
<keyword evidence="3" id="KW-0865">Zymogen</keyword>
<dbReference type="Pfam" id="PF01804">
    <property type="entry name" value="Penicil_amidase"/>
    <property type="match status" value="1"/>
</dbReference>
<keyword evidence="7" id="KW-1185">Reference proteome</keyword>
<dbReference type="InterPro" id="IPR043147">
    <property type="entry name" value="Penicillin_amidase_A-knob"/>
</dbReference>
<dbReference type="Gene3D" id="2.30.120.10">
    <property type="match status" value="1"/>
</dbReference>
<dbReference type="CDD" id="cd03747">
    <property type="entry name" value="Ntn_PGA_like"/>
    <property type="match status" value="1"/>
</dbReference>
<comment type="similarity">
    <text evidence="1">Belongs to the peptidase S45 family.</text>
</comment>
<dbReference type="InterPro" id="IPR023343">
    <property type="entry name" value="Penicillin_amidase_dom1"/>
</dbReference>
<dbReference type="SUPFAM" id="SSF56235">
    <property type="entry name" value="N-terminal nucleophile aminohydrolases (Ntn hydrolases)"/>
    <property type="match status" value="1"/>
</dbReference>
<dbReference type="InterPro" id="IPR002692">
    <property type="entry name" value="S45"/>
</dbReference>
<dbReference type="RefSeq" id="WP_092495662.1">
    <property type="nucleotide sequence ID" value="NZ_FOFG01000003.1"/>
</dbReference>
<evidence type="ECO:0000313" key="7">
    <source>
        <dbReference type="Proteomes" id="UP000199647"/>
    </source>
</evidence>
<feature type="binding site" evidence="5">
    <location>
        <position position="318"/>
    </location>
    <ligand>
        <name>Ca(2+)</name>
        <dbReference type="ChEBI" id="CHEBI:29108"/>
    </ligand>
</feature>
<evidence type="ECO:0000256" key="1">
    <source>
        <dbReference type="ARBA" id="ARBA00006586"/>
    </source>
</evidence>
<evidence type="ECO:0000256" key="3">
    <source>
        <dbReference type="ARBA" id="ARBA00023145"/>
    </source>
</evidence>
<sequence>MRVEEIDVAGLSAPAEITVDRWGIPHLKADNLLDLFFLQGYNAARDRLWQIDLWRKRGLGLLAADFGPGYLAQDRASRLFLYRGDMDAEWAAYSDDARDICTSFAAGINAFIDSVTEDALPPEFRLMGTRPAKWQPEDVVRIRSHSMMRNALSEVIRANVISAAGPEIDLLRQHLDPARDPHRPDGVNLAEIPLAVLDVFKLALAAVTFEDERLAAPLHEAGRWTRVAATGDVVRDANAQGSNNWVVHGSRTDTGRPIMANDPHRLHAVPSLRYLVHLTAPGFDAIGAGEPCLPGICIGHNGTAAFGLTLFFGPDQEDVYVYETSPEDPHLYRYGEGWEAMRVETETAPVKGAADQAHTLKFTRHGPVAFEDRERHRAYAIRSVWAEPGTAPYFASIVTMRARSLDEFRAGMTKWGVPATNQVYADTSGTIGWLAAGFSPVRPNWDGLLPVFGDGRYEWDGFYRAGDLPEVANPEAGFFATANEPNLPADWPHEEKQIGYEWLERSRMNRITEVFAQGGTHTVASSCALQTDVLSIPARRLAVLVRKLPGSAVVDRVRRIFEGWDFRITPDSAAATLFEVWWSKHLRTGLMALVAPERVRALLLPGDPESVLKLLESPDARLGKAPEEARDALLTTSLAAAWEECVQLMGSDPARWRWGDLHQGYFAHALSATSRPAGDEGFDVGPFEKGGTDSTPMNALYRTSDFRVTLGASVRVVVDVGGWDNSRCINAPGQSGDPASPHYGNLAAAWAEGSYVPLLYSPEAIDEAAETQFVLRPAR</sequence>
<dbReference type="Gene3D" id="1.10.1400.10">
    <property type="match status" value="1"/>
</dbReference>
<dbReference type="AlphaFoldDB" id="A0A1H9E1H2"/>
<protein>
    <submittedName>
        <fullName evidence="6">Penicillin amidase</fullName>
    </submittedName>
</protein>
<keyword evidence="2" id="KW-0378">Hydrolase</keyword>
<dbReference type="InterPro" id="IPR014395">
    <property type="entry name" value="Pen/GL7ACA/AHL_acylase"/>
</dbReference>
<dbReference type="InterPro" id="IPR043146">
    <property type="entry name" value="Penicillin_amidase_N_B-knob"/>
</dbReference>
<evidence type="ECO:0000256" key="5">
    <source>
        <dbReference type="PIRSR" id="PIRSR001227-2"/>
    </source>
</evidence>
<dbReference type="Gene3D" id="1.10.439.10">
    <property type="entry name" value="Penicillin Amidohydrolase, domain 1"/>
    <property type="match status" value="1"/>
</dbReference>
<dbReference type="Gene3D" id="3.60.20.10">
    <property type="entry name" value="Glutamine Phosphoribosylpyrophosphate, subunit 1, domain 1"/>
    <property type="match status" value="1"/>
</dbReference>
<reference evidence="6 7" key="1">
    <citation type="submission" date="2016-10" db="EMBL/GenBank/DDBJ databases">
        <authorList>
            <person name="de Groot N.N."/>
        </authorList>
    </citation>
    <scope>NUCLEOTIDE SEQUENCE [LARGE SCALE GENOMIC DNA]</scope>
    <source>
        <strain evidence="6 7">A52C2</strain>
    </source>
</reference>
<evidence type="ECO:0000313" key="6">
    <source>
        <dbReference type="EMBL" id="SEQ19442.1"/>
    </source>
</evidence>
<dbReference type="GO" id="GO:0016811">
    <property type="term" value="F:hydrolase activity, acting on carbon-nitrogen (but not peptide) bonds, in linear amides"/>
    <property type="evidence" value="ECO:0007669"/>
    <property type="project" value="InterPro"/>
</dbReference>
<gene>
    <name evidence="6" type="ORF">SAMN05216548_10335</name>
</gene>
<keyword evidence="5" id="KW-0106">Calcium</keyword>
<evidence type="ECO:0000256" key="4">
    <source>
        <dbReference type="PIRSR" id="PIRSR001227-1"/>
    </source>
</evidence>
<feature type="active site" description="Nucleophile" evidence="4">
    <location>
        <position position="242"/>
    </location>
</feature>
<accession>A0A1H9E1H2</accession>
<dbReference type="STRING" id="1855383.SAMN05216548_10335"/>
<comment type="cofactor">
    <cofactor evidence="5">
        <name>Ca(2+)</name>
        <dbReference type="ChEBI" id="CHEBI:29108"/>
    </cofactor>
    <text evidence="5">Binds 1 Ca(2+) ion per dimer.</text>
</comment>